<gene>
    <name evidence="1" type="ORF">DFW101_1319</name>
</gene>
<dbReference type="eggNOG" id="COG3649">
    <property type="taxonomic scope" value="Bacteria"/>
</dbReference>
<protein>
    <submittedName>
        <fullName evidence="1">CRISPR-associated protein, Csd2 family</fullName>
    </submittedName>
</protein>
<accession>G7Q7L9</accession>
<dbReference type="HOGENOM" id="CLU_071770_2_0_7"/>
<dbReference type="EMBL" id="CM001368">
    <property type="protein sequence ID" value="EHJ47328.1"/>
    <property type="molecule type" value="Genomic_DNA"/>
</dbReference>
<dbReference type="RefSeq" id="WP_009180732.1">
    <property type="nucleotide sequence ID" value="NZ_CM001368.1"/>
</dbReference>
<dbReference type="AlphaFoldDB" id="G7Q7L9"/>
<sequence>MRQIIANRYEFVFLFDVENGNPNGDPDAGNMPRLDPETSHGLVTDVCLKRKIRNFVELAKGNASPYEIYIREKAVLGTVQGRAYAAVAKDGGKKADAIKEARDWMCANFFDVRTFGAVMSLKENNCGQVRGPVQLNFARSLEPIVPLEVSITRMAVATEKEAESQSGDNRTMGRKHIVPYGLYRAEGFISAHLAAQTGFSADDLELLWQALMVMFDHDHSAARGKMSARKLVVFKHESMLGNAPAQKLFDLVGVSRATDRSSPARAYADYAVAVDAANLPAGVELIEKL</sequence>
<dbReference type="Proteomes" id="UP000004662">
    <property type="component" value="Chromosome"/>
</dbReference>
<proteinExistence type="predicted"/>
<organism evidence="1 2">
    <name type="scientific">Solidesulfovibrio carbinoliphilus subsp. oakridgensis</name>
    <dbReference type="NCBI Taxonomy" id="694327"/>
    <lineage>
        <taxon>Bacteria</taxon>
        <taxon>Pseudomonadati</taxon>
        <taxon>Thermodesulfobacteriota</taxon>
        <taxon>Desulfovibrionia</taxon>
        <taxon>Desulfovibrionales</taxon>
        <taxon>Desulfovibrionaceae</taxon>
        <taxon>Solidesulfovibrio</taxon>
    </lineage>
</organism>
<dbReference type="NCBIfam" id="TIGR01595">
    <property type="entry name" value="cas_CT1132"/>
    <property type="match status" value="1"/>
</dbReference>
<dbReference type="InterPro" id="IPR006482">
    <property type="entry name" value="Cas7_Csh2/Csh2"/>
</dbReference>
<dbReference type="Pfam" id="PF05107">
    <property type="entry name" value="Cas_Cas7"/>
    <property type="match status" value="1"/>
</dbReference>
<keyword evidence="2" id="KW-1185">Reference proteome</keyword>
<dbReference type="InterPro" id="IPR013418">
    <property type="entry name" value="CRISPR-assoc_prot_Cas7/Csd2"/>
</dbReference>
<reference evidence="2" key="1">
    <citation type="journal article" date="2015" name="Genome Announc.">
        <title>High-Quality Draft Genome Sequence of Desulfovibrio carbinoliphilus FW-101-2B, an Organic Acid-Oxidizing Sulfate-Reducing Bacterium Isolated from Uranium(VI)-Contaminated Groundwater.</title>
        <authorList>
            <person name="Ramsay B.D."/>
            <person name="Hwang C."/>
            <person name="Woo H.L."/>
            <person name="Carroll S.L."/>
            <person name="Lucas S."/>
            <person name="Han J."/>
            <person name="Lapidus A.L."/>
            <person name="Cheng J.F."/>
            <person name="Goodwin L.A."/>
            <person name="Pitluck S."/>
            <person name="Peters L."/>
            <person name="Chertkov O."/>
            <person name="Held B."/>
            <person name="Detter J.C."/>
            <person name="Han C.S."/>
            <person name="Tapia R."/>
            <person name="Land M.L."/>
            <person name="Hauser L.J."/>
            <person name="Kyrpides N.C."/>
            <person name="Ivanova N.N."/>
            <person name="Mikhailova N."/>
            <person name="Pagani I."/>
            <person name="Woyke T."/>
            <person name="Arkin A.P."/>
            <person name="Dehal P."/>
            <person name="Chivian D."/>
            <person name="Criddle C.S."/>
            <person name="Wu W."/>
            <person name="Chakraborty R."/>
            <person name="Hazen T.C."/>
            <person name="Fields M.W."/>
        </authorList>
    </citation>
    <scope>NUCLEOTIDE SEQUENCE [LARGE SCALE GENOMIC DNA]</scope>
    <source>
        <strain evidence="2">FW-101-2B</strain>
    </source>
</reference>
<evidence type="ECO:0000313" key="1">
    <source>
        <dbReference type="EMBL" id="EHJ47328.1"/>
    </source>
</evidence>
<dbReference type="NCBIfam" id="TIGR02589">
    <property type="entry name" value="cas_Csd2"/>
    <property type="match status" value="1"/>
</dbReference>
<evidence type="ECO:0000313" key="2">
    <source>
        <dbReference type="Proteomes" id="UP000004662"/>
    </source>
</evidence>
<dbReference type="STRING" id="694327.DFW101_1319"/>
<dbReference type="OrthoDB" id="9776792at2"/>
<dbReference type="GO" id="GO:0043571">
    <property type="term" value="P:maintenance of CRISPR repeat elements"/>
    <property type="evidence" value="ECO:0007669"/>
    <property type="project" value="InterPro"/>
</dbReference>
<name>G7Q7L9_9BACT</name>